<keyword evidence="2" id="KW-0808">Transferase</keyword>
<protein>
    <submittedName>
        <fullName evidence="2">Glucokinase</fullName>
        <ecNumber evidence="2">2.7.1.55</ecNumber>
    </submittedName>
</protein>
<sequence length="474" mass="51140">MNGIGTNGETPRQTSHRERLPRLRLVFLGGGRDADRTSSKTVWFLYYCPNTSGADDGGRFDALRKPSETDHPLDVGYVLVKRIAVNAERLTSSRAGFDHEPDLPKPSLSIFMIRRRGAFLRREPTLAFNSDRDHAFPTESSTAPYFWGIDIGGTSIKCGLVDDEGHTVAFEQVPTQESEGPEAAVRGLANLVRETEQRCGVTGKVPGIGMGAPGPMDLPRGRLVAPPQLPSWWDFPIVEKLAEATGRKVEFLNDANAAAFGEYWLGSGSEHSSMLLLTLGTGVGGGIIIEDELVNGVNSFGSECGHILVDSSPDAQICQWGGGRGQLEAYASATGVVAITRKRLREQTDSSLSRFVNRDGETDTDELTSKRVYEAAVAGDSLANTIVDETARWLGIAITTLVHTVDPGSVVLGGAMNFGGEECPIGKRFIEQIREEFRERTFPNVFQGTTISFASLGSDAGYLGAAGYARKAHS</sequence>
<accession>M5TXQ5</accession>
<keyword evidence="2" id="KW-0418">Kinase</keyword>
<evidence type="ECO:0000313" key="2">
    <source>
        <dbReference type="EMBL" id="EMI54007.1"/>
    </source>
</evidence>
<dbReference type="GO" id="GO:0008787">
    <property type="term" value="F:D-allose kinase activity"/>
    <property type="evidence" value="ECO:0007669"/>
    <property type="project" value="UniProtKB-EC"/>
</dbReference>
<name>M5TXQ5_9BACT</name>
<dbReference type="InterPro" id="IPR000600">
    <property type="entry name" value="ROK"/>
</dbReference>
<dbReference type="AlphaFoldDB" id="M5TXQ5"/>
<comment type="caution">
    <text evidence="2">The sequence shown here is derived from an EMBL/GenBank/DDBJ whole genome shotgun (WGS) entry which is preliminary data.</text>
</comment>
<dbReference type="EMBL" id="ANOH01000313">
    <property type="protein sequence ID" value="EMI54007.1"/>
    <property type="molecule type" value="Genomic_DNA"/>
</dbReference>
<dbReference type="SUPFAM" id="SSF53067">
    <property type="entry name" value="Actin-like ATPase domain"/>
    <property type="match status" value="1"/>
</dbReference>
<dbReference type="PANTHER" id="PTHR18964:SF149">
    <property type="entry name" value="BIFUNCTIONAL UDP-N-ACETYLGLUCOSAMINE 2-EPIMERASE_N-ACETYLMANNOSAMINE KINASE"/>
    <property type="match status" value="1"/>
</dbReference>
<evidence type="ECO:0000256" key="1">
    <source>
        <dbReference type="ARBA" id="ARBA00006479"/>
    </source>
</evidence>
<dbReference type="Gene3D" id="3.30.420.40">
    <property type="match status" value="2"/>
</dbReference>
<dbReference type="InterPro" id="IPR043129">
    <property type="entry name" value="ATPase_NBD"/>
</dbReference>
<dbReference type="Pfam" id="PF00480">
    <property type="entry name" value="ROK"/>
    <property type="match status" value="1"/>
</dbReference>
<dbReference type="Proteomes" id="UP000011885">
    <property type="component" value="Unassembled WGS sequence"/>
</dbReference>
<evidence type="ECO:0000313" key="3">
    <source>
        <dbReference type="Proteomes" id="UP000011885"/>
    </source>
</evidence>
<gene>
    <name evidence="2" type="ORF">RSSM_04550</name>
</gene>
<proteinExistence type="inferred from homology"/>
<comment type="similarity">
    <text evidence="1">Belongs to the ROK (NagC/XylR) family.</text>
</comment>
<dbReference type="PATRIC" id="fig|1263870.3.peg.4813"/>
<reference evidence="2 3" key="1">
    <citation type="journal article" date="2013" name="Mar. Genomics">
        <title>Expression of sulfatases in Rhodopirellula baltica and the diversity of sulfatases in the genus Rhodopirellula.</title>
        <authorList>
            <person name="Wegner C.E."/>
            <person name="Richter-Heitmann T."/>
            <person name="Klindworth A."/>
            <person name="Klockow C."/>
            <person name="Richter M."/>
            <person name="Achstetter T."/>
            <person name="Glockner F.O."/>
            <person name="Harder J."/>
        </authorList>
    </citation>
    <scope>NUCLEOTIDE SEQUENCE [LARGE SCALE GENOMIC DNA]</scope>
    <source>
        <strain evidence="2 3">SM41</strain>
    </source>
</reference>
<keyword evidence="3" id="KW-1185">Reference proteome</keyword>
<organism evidence="2 3">
    <name type="scientific">Rhodopirellula sallentina SM41</name>
    <dbReference type="NCBI Taxonomy" id="1263870"/>
    <lineage>
        <taxon>Bacteria</taxon>
        <taxon>Pseudomonadati</taxon>
        <taxon>Planctomycetota</taxon>
        <taxon>Planctomycetia</taxon>
        <taxon>Pirellulales</taxon>
        <taxon>Pirellulaceae</taxon>
        <taxon>Rhodopirellula</taxon>
    </lineage>
</organism>
<dbReference type="PANTHER" id="PTHR18964">
    <property type="entry name" value="ROK (REPRESSOR, ORF, KINASE) FAMILY"/>
    <property type="match status" value="1"/>
</dbReference>
<dbReference type="EC" id="2.7.1.55" evidence="2"/>